<dbReference type="RefSeq" id="WP_184999756.1">
    <property type="nucleotide sequence ID" value="NZ_AYKG01000012.1"/>
</dbReference>
<organism evidence="3 4">
    <name type="scientific">Salinisphaera japonica YTM-1</name>
    <dbReference type="NCBI Taxonomy" id="1209778"/>
    <lineage>
        <taxon>Bacteria</taxon>
        <taxon>Pseudomonadati</taxon>
        <taxon>Pseudomonadota</taxon>
        <taxon>Gammaproteobacteria</taxon>
        <taxon>Salinisphaerales</taxon>
        <taxon>Salinisphaeraceae</taxon>
        <taxon>Salinisphaera</taxon>
    </lineage>
</organism>
<dbReference type="PANTHER" id="PTHR36573">
    <property type="entry name" value="INTERMEMBRANE PHOSPHOLIPID TRANSPORT SYSTEM BINDING PROTEIN MLAC"/>
    <property type="match status" value="1"/>
</dbReference>
<name>A0A423PWV7_9GAMM</name>
<feature type="signal peptide" evidence="2">
    <location>
        <begin position="1"/>
        <end position="29"/>
    </location>
</feature>
<dbReference type="Pfam" id="PF05494">
    <property type="entry name" value="MlaC"/>
    <property type="match status" value="1"/>
</dbReference>
<dbReference type="AlphaFoldDB" id="A0A423PWV7"/>
<dbReference type="EMBL" id="AYKG01000012">
    <property type="protein sequence ID" value="ROO30045.1"/>
    <property type="molecule type" value="Genomic_DNA"/>
</dbReference>
<dbReference type="InParanoid" id="A0A423PWV7"/>
<dbReference type="Proteomes" id="UP000285310">
    <property type="component" value="Unassembled WGS sequence"/>
</dbReference>
<dbReference type="InterPro" id="IPR042245">
    <property type="entry name" value="Tgt2/MlaC_sf"/>
</dbReference>
<evidence type="ECO:0000256" key="2">
    <source>
        <dbReference type="SAM" id="SignalP"/>
    </source>
</evidence>
<protein>
    <submittedName>
        <fullName evidence="3">Toluene tolerance protein</fullName>
    </submittedName>
</protein>
<evidence type="ECO:0000256" key="1">
    <source>
        <dbReference type="SAM" id="MobiDB-lite"/>
    </source>
</evidence>
<feature type="region of interest" description="Disordered" evidence="1">
    <location>
        <begin position="209"/>
        <end position="248"/>
    </location>
</feature>
<dbReference type="NCBIfam" id="TIGR03481">
    <property type="entry name" value="HpnM"/>
    <property type="match status" value="1"/>
</dbReference>
<gene>
    <name evidence="3" type="ORF">SAJA_05285</name>
</gene>
<proteinExistence type="predicted"/>
<evidence type="ECO:0000313" key="4">
    <source>
        <dbReference type="Proteomes" id="UP000285310"/>
    </source>
</evidence>
<evidence type="ECO:0000313" key="3">
    <source>
        <dbReference type="EMBL" id="ROO30045.1"/>
    </source>
</evidence>
<feature type="chain" id="PRO_5019547024" evidence="2">
    <location>
        <begin position="30"/>
        <end position="248"/>
    </location>
</feature>
<dbReference type="Gene3D" id="3.10.450.710">
    <property type="entry name" value="Tgt2/MlaC"/>
    <property type="match status" value="1"/>
</dbReference>
<keyword evidence="4" id="KW-1185">Reference proteome</keyword>
<accession>A0A423PWV7</accession>
<dbReference type="InterPro" id="IPR017842">
    <property type="entry name" value="Hopanoid_biosyn-assoc_HpnM"/>
</dbReference>
<comment type="caution">
    <text evidence="3">The sequence shown here is derived from an EMBL/GenBank/DDBJ whole genome shotgun (WGS) entry which is preliminary data.</text>
</comment>
<sequence>MKSATRLLKGLIGLTVLCASISVWTAAAAAPAKSVVQNLDDTLIATMKQADSLGFDGRYKKLAPVIDDAFDLDRIARLALGSAWSKLNAEQRTQYQAMFRKDTIATYASRFKSFSGQSFEIKSTGDAPGGRAQVNTVIHADGKTIPINYVLDHSSGEWKIVNVVAKGVSDLALKRGQYTSSIRENGPEGFLDQYQKQLAKYPSIPNVAVAESSDTSTRPSAALEAKGGSGEAPASDSVLDKTDEADES</sequence>
<dbReference type="PANTHER" id="PTHR36573:SF1">
    <property type="entry name" value="INTERMEMBRANE PHOSPHOLIPID TRANSPORT SYSTEM BINDING PROTEIN MLAC"/>
    <property type="match status" value="1"/>
</dbReference>
<reference evidence="3 4" key="1">
    <citation type="submission" date="2013-10" db="EMBL/GenBank/DDBJ databases">
        <title>Salinisphaera japonica YTM-1 Genome Sequencing.</title>
        <authorList>
            <person name="Lai Q."/>
            <person name="Li C."/>
            <person name="Shao Z."/>
        </authorList>
    </citation>
    <scope>NUCLEOTIDE SEQUENCE [LARGE SCALE GENOMIC DNA]</scope>
    <source>
        <strain evidence="3 4">YTM-1</strain>
    </source>
</reference>
<keyword evidence="2" id="KW-0732">Signal</keyword>
<dbReference type="InterPro" id="IPR008869">
    <property type="entry name" value="MlaC/ttg2D"/>
</dbReference>